<keyword evidence="11" id="KW-0539">Nucleus</keyword>
<feature type="compositionally biased region" description="Basic and acidic residues" evidence="13">
    <location>
        <begin position="477"/>
        <end position="498"/>
    </location>
</feature>
<dbReference type="GO" id="GO:0043565">
    <property type="term" value="F:sequence-specific DNA binding"/>
    <property type="evidence" value="ECO:0007669"/>
    <property type="project" value="InterPro"/>
</dbReference>
<comment type="caution">
    <text evidence="18">The sequence shown here is derived from an EMBL/GenBank/DDBJ whole genome shotgun (WGS) entry which is preliminary data.</text>
</comment>
<dbReference type="SMART" id="SM00401">
    <property type="entry name" value="ZnF_GATA"/>
    <property type="match status" value="1"/>
</dbReference>
<comment type="subcellular location">
    <subcellularLocation>
        <location evidence="1">Nucleus</location>
    </subcellularLocation>
</comment>
<dbReference type="Gene3D" id="1.10.10.60">
    <property type="entry name" value="Homeodomain-like"/>
    <property type="match status" value="1"/>
</dbReference>
<dbReference type="PROSITE" id="PS51293">
    <property type="entry name" value="SANT"/>
    <property type="match status" value="1"/>
</dbReference>
<dbReference type="EMBL" id="UYJE01001566">
    <property type="protein sequence ID" value="VDI03153.1"/>
    <property type="molecule type" value="Genomic_DNA"/>
</dbReference>
<dbReference type="Pfam" id="PF01448">
    <property type="entry name" value="ELM2"/>
    <property type="match status" value="1"/>
</dbReference>
<dbReference type="GO" id="GO:0008270">
    <property type="term" value="F:zinc ion binding"/>
    <property type="evidence" value="ECO:0007669"/>
    <property type="project" value="UniProtKB-KW"/>
</dbReference>
<keyword evidence="8" id="KW-0007">Acetylation</keyword>
<keyword evidence="4" id="KW-0479">Metal-binding</keyword>
<dbReference type="SMART" id="SM01189">
    <property type="entry name" value="ELM2"/>
    <property type="match status" value="1"/>
</dbReference>
<keyword evidence="19" id="KW-1185">Reference proteome</keyword>
<dbReference type="PANTHER" id="PTHR13859:SF11">
    <property type="entry name" value="GRUNGE, ISOFORM J"/>
    <property type="match status" value="1"/>
</dbReference>
<keyword evidence="6" id="KW-0862">Zinc</keyword>
<sequence length="1308" mass="147910">MDRNETDMLINNGVGYRSPESSQTTEDIKTPDGAITIPVKKQKKGSRWRCSGVITKVGEKIVSYTTEDGIKYRKGDCVYLENSNVDQPFYVCGIKEFRLTKKDTLVATVKWYFRSSEVPHNVYQHLVHDRHSENSGRSLVIQDPVIRSRELFISNSTDTYPVKALKGKCRVQHFPDIYSVKDFRVERDNYFYVLEYNPKTKRLATTQGEIRVGSSHQARLPVCQQNVPPSQMPEKMETWEVPKWRPMLVVDGDLMMYLRAARSVAAFTGMCDGGSTDDGCQAASMDETTINAMDTLHNHSYDTGKALQALVKSPALRSIEKKWTDEDSKRFVKGLRQYGKNFFKIRKELLPHKETGELVEYYYFWKKTPSAATNRPVRRHKRPAFKRNTRSQRPASSEFLDASSASECSDQDSDDSGGSRESGYSCRHCLTTVSKDWHHAGKDKGLRCTECRLHFKRYGEERPLDSPKENPSFLFKPVKEEDSLSGKQDMRTRQTRDSAKKKKKDRNNSNSSPDIKDTDSPIKGKKRQLNSDTEDKISKKKKKQVEQSDSESDSSSLSGNDEENGNDGDIENNQVPPPLVPTSLAASTNKQTDHRAPDPFARRPITSLPQEQSAFTDKNLPISKAASRLPEIPPLSSLQSLSSGHNSVPLASTSDQLKIQKLQERSVSPYQKSSPRPYSPNFYKNFPLRNIEQSHPSLPKPVVQRTSERPYSPNQQKLLSKHSEGPFSPFHDKISSTVSPSSSKPLVDQVLPASKLDQVPPPLRPVNSSTDQSSDVQRTSRPLSLPLVPQHQMSLSVDLIQNIKQEPHSPPVSPKQEVKKEFKDSGHCVPHPVLMDSAKDFIKTEPDLVKPVETPTNVCDEIKPCDPQIVVKTERVDSEQGKIEQSEPVVEVMEEETDSDREGTLTPGPEPTKCNVEVHRSKAAILLRILARGDNNSCSRCDFIFKAPADSKLAQKRQAPSTPAPPVQTPVKVEEKKKPDTPPPNPTADAQIISNVPSSHYERPRSYHDTPALRQLGEYAKPHTMGDPSRSHPYGHMPPSMDPLLAYRMYPPGSRERLELELERDKRERDAREREIREREIREMEMREKLKEIEMKPPGLERLLPPGANPMDPHWLEIQRRYGGYPPSGQLMPPGQPGGHHLPGVYPPTSLASDLMQRERERLERLDILQNDQMTGRMIYQIYSQRLTNEQIYLQRVTNECILQTKHERSLLDPASHLVYQFSRADPLGGGLPGSNTPVSLPSPLVHGLPPHAGLLSNREQEMLQSDLYRRAYDPAFAHQLSAQAAQHEAIQRQIALERERYGPLPPH</sequence>
<evidence type="ECO:0000256" key="9">
    <source>
        <dbReference type="ARBA" id="ARBA00023015"/>
    </source>
</evidence>
<keyword evidence="9" id="KW-0805">Transcription regulation</keyword>
<accession>A0A8B6CBS3</accession>
<evidence type="ECO:0000256" key="10">
    <source>
        <dbReference type="ARBA" id="ARBA00023163"/>
    </source>
</evidence>
<dbReference type="InterPro" id="IPR000949">
    <property type="entry name" value="ELM2_dom"/>
</dbReference>
<keyword evidence="5 12" id="KW-0863">Zinc-finger</keyword>
<feature type="compositionally biased region" description="Acidic residues" evidence="13">
    <location>
        <begin position="560"/>
        <end position="570"/>
    </location>
</feature>
<dbReference type="Gene3D" id="4.10.1240.50">
    <property type="match status" value="1"/>
</dbReference>
<organism evidence="18 19">
    <name type="scientific">Mytilus galloprovincialis</name>
    <name type="common">Mediterranean mussel</name>
    <dbReference type="NCBI Taxonomy" id="29158"/>
    <lineage>
        <taxon>Eukaryota</taxon>
        <taxon>Metazoa</taxon>
        <taxon>Spiralia</taxon>
        <taxon>Lophotrochozoa</taxon>
        <taxon>Mollusca</taxon>
        <taxon>Bivalvia</taxon>
        <taxon>Autobranchia</taxon>
        <taxon>Pteriomorphia</taxon>
        <taxon>Mytilida</taxon>
        <taxon>Mytiloidea</taxon>
        <taxon>Mytilidae</taxon>
        <taxon>Mytilinae</taxon>
        <taxon>Mytilus</taxon>
    </lineage>
</organism>
<dbReference type="InterPro" id="IPR017884">
    <property type="entry name" value="SANT_dom"/>
</dbReference>
<name>A0A8B6CBS3_MYTGA</name>
<dbReference type="InterPro" id="IPR000679">
    <property type="entry name" value="Znf_GATA"/>
</dbReference>
<dbReference type="Pfam" id="PF01426">
    <property type="entry name" value="BAH"/>
    <property type="match status" value="1"/>
</dbReference>
<gene>
    <name evidence="18" type="ORF">MGAL_10B093249</name>
</gene>
<dbReference type="PROSITE" id="PS51156">
    <property type="entry name" value="ELM2"/>
    <property type="match status" value="1"/>
</dbReference>
<dbReference type="Proteomes" id="UP000596742">
    <property type="component" value="Unassembled WGS sequence"/>
</dbReference>
<dbReference type="PROSITE" id="PS51038">
    <property type="entry name" value="BAH"/>
    <property type="match status" value="1"/>
</dbReference>
<dbReference type="SUPFAM" id="SSF46689">
    <property type="entry name" value="Homeodomain-like"/>
    <property type="match status" value="1"/>
</dbReference>
<proteinExistence type="predicted"/>
<feature type="region of interest" description="Disordered" evidence="13">
    <location>
        <begin position="1"/>
        <end position="28"/>
    </location>
</feature>
<evidence type="ECO:0000256" key="13">
    <source>
        <dbReference type="SAM" id="MobiDB-lite"/>
    </source>
</evidence>
<feature type="region of interest" description="Disordered" evidence="13">
    <location>
        <begin position="461"/>
        <end position="781"/>
    </location>
</feature>
<dbReference type="Gene3D" id="2.30.30.490">
    <property type="match status" value="1"/>
</dbReference>
<evidence type="ECO:0000256" key="12">
    <source>
        <dbReference type="PROSITE-ProRule" id="PRU00094"/>
    </source>
</evidence>
<evidence type="ECO:0000313" key="18">
    <source>
        <dbReference type="EMBL" id="VDI03153.1"/>
    </source>
</evidence>
<evidence type="ECO:0000256" key="5">
    <source>
        <dbReference type="ARBA" id="ARBA00022771"/>
    </source>
</evidence>
<dbReference type="InterPro" id="IPR009057">
    <property type="entry name" value="Homeodomain-like_sf"/>
</dbReference>
<feature type="compositionally biased region" description="Basic residues" evidence="13">
    <location>
        <begin position="376"/>
        <end position="390"/>
    </location>
</feature>
<dbReference type="SUPFAM" id="SSF57716">
    <property type="entry name" value="Glucocorticoid receptor-like (DNA-binding domain)"/>
    <property type="match status" value="1"/>
</dbReference>
<feature type="region of interest" description="Disordered" evidence="13">
    <location>
        <begin position="954"/>
        <end position="1006"/>
    </location>
</feature>
<dbReference type="InterPro" id="IPR002951">
    <property type="entry name" value="Atrophin-like"/>
</dbReference>
<dbReference type="PANTHER" id="PTHR13859">
    <property type="entry name" value="ATROPHIN-RELATED"/>
    <property type="match status" value="1"/>
</dbReference>
<feature type="domain" description="GATA-type" evidence="14">
    <location>
        <begin position="420"/>
        <end position="476"/>
    </location>
</feature>
<dbReference type="Pfam" id="PF03154">
    <property type="entry name" value="Atrophin-1"/>
    <property type="match status" value="1"/>
</dbReference>
<keyword evidence="7" id="KW-0832">Ubl conjugation</keyword>
<dbReference type="SMART" id="SM00717">
    <property type="entry name" value="SANT"/>
    <property type="match status" value="1"/>
</dbReference>
<dbReference type="FunFam" id="1.10.10.60:FF:000052">
    <property type="entry name" value="Arginine-glutamic acid dipeptide (RE) repeats"/>
    <property type="match status" value="1"/>
</dbReference>
<evidence type="ECO:0000256" key="6">
    <source>
        <dbReference type="ARBA" id="ARBA00022833"/>
    </source>
</evidence>
<dbReference type="GO" id="GO:0003682">
    <property type="term" value="F:chromatin binding"/>
    <property type="evidence" value="ECO:0007669"/>
    <property type="project" value="InterPro"/>
</dbReference>
<dbReference type="InterPro" id="IPR043151">
    <property type="entry name" value="BAH_sf"/>
</dbReference>
<dbReference type="InterPro" id="IPR001025">
    <property type="entry name" value="BAH_dom"/>
</dbReference>
<feature type="compositionally biased region" description="Polar residues" evidence="13">
    <location>
        <begin position="607"/>
        <end position="616"/>
    </location>
</feature>
<dbReference type="InterPro" id="IPR001005">
    <property type="entry name" value="SANT/Myb"/>
</dbReference>
<evidence type="ECO:0000259" key="14">
    <source>
        <dbReference type="PROSITE" id="PS50114"/>
    </source>
</evidence>
<evidence type="ECO:0000256" key="4">
    <source>
        <dbReference type="ARBA" id="ARBA00022723"/>
    </source>
</evidence>
<dbReference type="CDD" id="cd11661">
    <property type="entry name" value="SANT_MTA3_like"/>
    <property type="match status" value="1"/>
</dbReference>
<reference evidence="18" key="1">
    <citation type="submission" date="2018-11" db="EMBL/GenBank/DDBJ databases">
        <authorList>
            <person name="Alioto T."/>
            <person name="Alioto T."/>
        </authorList>
    </citation>
    <scope>NUCLEOTIDE SEQUENCE</scope>
</reference>
<feature type="compositionally biased region" description="Polar residues" evidence="13">
    <location>
        <begin position="644"/>
        <end position="657"/>
    </location>
</feature>
<dbReference type="GO" id="GO:0005634">
    <property type="term" value="C:nucleus"/>
    <property type="evidence" value="ECO:0007669"/>
    <property type="project" value="UniProtKB-SubCell"/>
</dbReference>
<evidence type="ECO:0000313" key="19">
    <source>
        <dbReference type="Proteomes" id="UP000596742"/>
    </source>
</evidence>
<dbReference type="FunFam" id="2.30.30.490:FF:000023">
    <property type="entry name" value="Egg-laying defective protein 27"/>
    <property type="match status" value="1"/>
</dbReference>
<keyword evidence="2" id="KW-1017">Isopeptide bond</keyword>
<keyword evidence="10" id="KW-0804">Transcription</keyword>
<feature type="compositionally biased region" description="Polar residues" evidence="13">
    <location>
        <begin position="766"/>
        <end position="781"/>
    </location>
</feature>
<feature type="region of interest" description="Disordered" evidence="13">
    <location>
        <begin position="373"/>
        <end position="423"/>
    </location>
</feature>
<feature type="domain" description="BAH" evidence="15">
    <location>
        <begin position="70"/>
        <end position="207"/>
    </location>
</feature>
<dbReference type="PROSITE" id="PS50114">
    <property type="entry name" value="GATA_ZN_FINGER_2"/>
    <property type="match status" value="1"/>
</dbReference>
<feature type="domain" description="SANT" evidence="17">
    <location>
        <begin position="318"/>
        <end position="370"/>
    </location>
</feature>
<dbReference type="GO" id="GO:0003714">
    <property type="term" value="F:transcription corepressor activity"/>
    <property type="evidence" value="ECO:0007669"/>
    <property type="project" value="TreeGrafter"/>
</dbReference>
<feature type="compositionally biased region" description="Basic and acidic residues" evidence="13">
    <location>
        <begin position="591"/>
        <end position="601"/>
    </location>
</feature>
<evidence type="ECO:0000256" key="11">
    <source>
        <dbReference type="ARBA" id="ARBA00023242"/>
    </source>
</evidence>
<evidence type="ECO:0000256" key="8">
    <source>
        <dbReference type="ARBA" id="ARBA00022990"/>
    </source>
</evidence>
<evidence type="ECO:0000259" key="15">
    <source>
        <dbReference type="PROSITE" id="PS51038"/>
    </source>
</evidence>
<evidence type="ECO:0000256" key="2">
    <source>
        <dbReference type="ARBA" id="ARBA00022499"/>
    </source>
</evidence>
<protein>
    <submittedName>
        <fullName evidence="18">Arginine-glutamic acid dipeptide repeats protein</fullName>
    </submittedName>
</protein>
<feature type="compositionally biased region" description="Polar residues" evidence="13">
    <location>
        <begin position="665"/>
        <end position="676"/>
    </location>
</feature>
<evidence type="ECO:0000256" key="7">
    <source>
        <dbReference type="ARBA" id="ARBA00022843"/>
    </source>
</evidence>
<dbReference type="OrthoDB" id="6147534at2759"/>
<evidence type="ECO:0000256" key="3">
    <source>
        <dbReference type="ARBA" id="ARBA00022553"/>
    </source>
</evidence>
<dbReference type="SMART" id="SM00439">
    <property type="entry name" value="BAH"/>
    <property type="match status" value="1"/>
</dbReference>
<feature type="domain" description="ELM2" evidence="16">
    <location>
        <begin position="208"/>
        <end position="314"/>
    </location>
</feature>
<evidence type="ECO:0000256" key="1">
    <source>
        <dbReference type="ARBA" id="ARBA00004123"/>
    </source>
</evidence>
<evidence type="ECO:0000259" key="16">
    <source>
        <dbReference type="PROSITE" id="PS51156"/>
    </source>
</evidence>
<keyword evidence="3" id="KW-0597">Phosphoprotein</keyword>
<evidence type="ECO:0000259" key="17">
    <source>
        <dbReference type="PROSITE" id="PS51293"/>
    </source>
</evidence>